<accession>A0A415F1R7</accession>
<sequence>MNTITIDNNTYHDIENFAHVNNLDVADVVKKSFRFFIEEFKFAKPQSKASRYQLPLHLKKMRGVLAGVEDSEDERLNYILSK</sequence>
<evidence type="ECO:0000313" key="2">
    <source>
        <dbReference type="Proteomes" id="UP000286211"/>
    </source>
</evidence>
<protein>
    <submittedName>
        <fullName evidence="1">Uncharacterized protein</fullName>
    </submittedName>
</protein>
<reference evidence="1 2" key="1">
    <citation type="submission" date="2018-08" db="EMBL/GenBank/DDBJ databases">
        <title>A genome reference for cultivated species of the human gut microbiota.</title>
        <authorList>
            <person name="Zou Y."/>
            <person name="Xue W."/>
            <person name="Luo G."/>
        </authorList>
    </citation>
    <scope>NUCLEOTIDE SEQUENCE [LARGE SCALE GENOMIC DNA]</scope>
    <source>
        <strain evidence="1 2">AF46-2NS</strain>
    </source>
</reference>
<proteinExistence type="predicted"/>
<organism evidence="1 2">
    <name type="scientific">Segatella copri</name>
    <dbReference type="NCBI Taxonomy" id="165179"/>
    <lineage>
        <taxon>Bacteria</taxon>
        <taxon>Pseudomonadati</taxon>
        <taxon>Bacteroidota</taxon>
        <taxon>Bacteroidia</taxon>
        <taxon>Bacteroidales</taxon>
        <taxon>Prevotellaceae</taxon>
        <taxon>Segatella</taxon>
    </lineage>
</organism>
<name>A0A415F1R7_9BACT</name>
<dbReference type="Proteomes" id="UP000286211">
    <property type="component" value="Unassembled WGS sequence"/>
</dbReference>
<comment type="caution">
    <text evidence="1">The sequence shown here is derived from an EMBL/GenBank/DDBJ whole genome shotgun (WGS) entry which is preliminary data.</text>
</comment>
<gene>
    <name evidence="1" type="ORF">DW079_09940</name>
</gene>
<evidence type="ECO:0000313" key="1">
    <source>
        <dbReference type="EMBL" id="RHK09594.1"/>
    </source>
</evidence>
<dbReference type="AlphaFoldDB" id="A0A415F1R7"/>
<dbReference type="EMBL" id="QRNB01000050">
    <property type="protein sequence ID" value="RHK09594.1"/>
    <property type="molecule type" value="Genomic_DNA"/>
</dbReference>